<dbReference type="OrthoDB" id="10249433at2759"/>
<dbReference type="SUPFAM" id="SSF53474">
    <property type="entry name" value="alpha/beta-Hydrolases"/>
    <property type="match status" value="1"/>
</dbReference>
<dbReference type="InterPro" id="IPR029058">
    <property type="entry name" value="AB_hydrolase_fold"/>
</dbReference>
<accession>A0A8H4Q210</accession>
<keyword evidence="2" id="KW-0378">Hydrolase</keyword>
<sequence>MRFDQMQNWSSCRLLSHVSPNWDCPSHHGTVVLAGVEPEWLSPAPSPSLYWSETVDDSRNGLGVSGYGAGPRSFKTPALSRYLMAVRTVEDTLTVADGHVLYTKAWEAPPAAARAVLVWLHGFGDHCDRAAAFFTTLASRGISVHAFDQRGWGRSVTDPSDRGSPGTTDIILSDMTAMVDRLRQRTDLPLFLGGHSMGGGLVLLWAAQAPAQTRHSVRGFIAEAPLLRLHSTCVPFRGVVWLARGLARFLPGLPVRHGSGREGQPVDPLVQDVASLRVTLDIWDRGELIAAGRCDLKDENTALMLALGGQDFVVCPDAVTAYFDRSGLEDKQLRSYAGCGHELHEQGGSGKASFTGDLVQWISERAPASG</sequence>
<protein>
    <submittedName>
        <fullName evidence="2">Alpha/beta-hydrolase</fullName>
    </submittedName>
</protein>
<reference evidence="2 3" key="1">
    <citation type="journal article" date="2020" name="G3 (Bethesda)">
        <title>Genetic Underpinnings of Host Manipulation by Ophiocordyceps as Revealed by Comparative Transcriptomics.</title>
        <authorList>
            <person name="Will I."/>
            <person name="Das B."/>
            <person name="Trinh T."/>
            <person name="Brachmann A."/>
            <person name="Ohm R.A."/>
            <person name="de Bekker C."/>
        </authorList>
    </citation>
    <scope>NUCLEOTIDE SEQUENCE [LARGE SCALE GENOMIC DNA]</scope>
    <source>
        <strain evidence="2 3">EC05</strain>
    </source>
</reference>
<dbReference type="InterPro" id="IPR022742">
    <property type="entry name" value="Hydrolase_4"/>
</dbReference>
<feature type="domain" description="Serine aminopeptidase S33" evidence="1">
    <location>
        <begin position="112"/>
        <end position="344"/>
    </location>
</feature>
<dbReference type="InterPro" id="IPR051044">
    <property type="entry name" value="MAG_DAG_Lipase"/>
</dbReference>
<dbReference type="Gene3D" id="3.40.50.1820">
    <property type="entry name" value="alpha/beta hydrolase"/>
    <property type="match status" value="1"/>
</dbReference>
<organism evidence="2 3">
    <name type="scientific">Ophiocordyceps camponoti-floridani</name>
    <dbReference type="NCBI Taxonomy" id="2030778"/>
    <lineage>
        <taxon>Eukaryota</taxon>
        <taxon>Fungi</taxon>
        <taxon>Dikarya</taxon>
        <taxon>Ascomycota</taxon>
        <taxon>Pezizomycotina</taxon>
        <taxon>Sordariomycetes</taxon>
        <taxon>Hypocreomycetidae</taxon>
        <taxon>Hypocreales</taxon>
        <taxon>Ophiocordycipitaceae</taxon>
        <taxon>Ophiocordyceps</taxon>
    </lineage>
</organism>
<dbReference type="PANTHER" id="PTHR11614">
    <property type="entry name" value="PHOSPHOLIPASE-RELATED"/>
    <property type="match status" value="1"/>
</dbReference>
<evidence type="ECO:0000313" key="2">
    <source>
        <dbReference type="EMBL" id="KAF4582198.1"/>
    </source>
</evidence>
<dbReference type="Proteomes" id="UP000562929">
    <property type="component" value="Unassembled WGS sequence"/>
</dbReference>
<keyword evidence="3" id="KW-1185">Reference proteome</keyword>
<gene>
    <name evidence="2" type="ORF">GQ602_006822</name>
</gene>
<dbReference type="AlphaFoldDB" id="A0A8H4Q210"/>
<evidence type="ECO:0000313" key="3">
    <source>
        <dbReference type="Proteomes" id="UP000562929"/>
    </source>
</evidence>
<proteinExistence type="predicted"/>
<dbReference type="EMBL" id="JAACLJ010000008">
    <property type="protein sequence ID" value="KAF4582198.1"/>
    <property type="molecule type" value="Genomic_DNA"/>
</dbReference>
<comment type="caution">
    <text evidence="2">The sequence shown here is derived from an EMBL/GenBank/DDBJ whole genome shotgun (WGS) entry which is preliminary data.</text>
</comment>
<dbReference type="Pfam" id="PF12146">
    <property type="entry name" value="Hydrolase_4"/>
    <property type="match status" value="1"/>
</dbReference>
<name>A0A8H4Q210_9HYPO</name>
<dbReference type="GO" id="GO:0016787">
    <property type="term" value="F:hydrolase activity"/>
    <property type="evidence" value="ECO:0007669"/>
    <property type="project" value="UniProtKB-KW"/>
</dbReference>
<evidence type="ECO:0000259" key="1">
    <source>
        <dbReference type="Pfam" id="PF12146"/>
    </source>
</evidence>